<reference evidence="1" key="1">
    <citation type="submission" date="2023-04" db="EMBL/GenBank/DDBJ databases">
        <title>Draft Genome sequencing of Naganishia species isolated from polar environments using Oxford Nanopore Technology.</title>
        <authorList>
            <person name="Leo P."/>
            <person name="Venkateswaran K."/>
        </authorList>
    </citation>
    <scope>NUCLEOTIDE SEQUENCE</scope>
    <source>
        <strain evidence="1">MNA-CCFEE 5423</strain>
    </source>
</reference>
<accession>A0ACC2VRL8</accession>
<keyword evidence="2" id="KW-1185">Reference proteome</keyword>
<organism evidence="1 2">
    <name type="scientific">Naganishia friedmannii</name>
    <dbReference type="NCBI Taxonomy" id="89922"/>
    <lineage>
        <taxon>Eukaryota</taxon>
        <taxon>Fungi</taxon>
        <taxon>Dikarya</taxon>
        <taxon>Basidiomycota</taxon>
        <taxon>Agaricomycotina</taxon>
        <taxon>Tremellomycetes</taxon>
        <taxon>Filobasidiales</taxon>
        <taxon>Filobasidiaceae</taxon>
        <taxon>Naganishia</taxon>
    </lineage>
</organism>
<protein>
    <submittedName>
        <fullName evidence="1">Uncharacterized protein</fullName>
    </submittedName>
</protein>
<name>A0ACC2VRL8_9TREE</name>
<proteinExistence type="predicted"/>
<dbReference type="Proteomes" id="UP001227268">
    <property type="component" value="Unassembled WGS sequence"/>
</dbReference>
<evidence type="ECO:0000313" key="2">
    <source>
        <dbReference type="Proteomes" id="UP001227268"/>
    </source>
</evidence>
<comment type="caution">
    <text evidence="1">The sequence shown here is derived from an EMBL/GenBank/DDBJ whole genome shotgun (WGS) entry which is preliminary data.</text>
</comment>
<gene>
    <name evidence="1" type="ORF">QFC21_003157</name>
</gene>
<evidence type="ECO:0000313" key="1">
    <source>
        <dbReference type="EMBL" id="KAJ9101818.1"/>
    </source>
</evidence>
<dbReference type="EMBL" id="JASBWT010000009">
    <property type="protein sequence ID" value="KAJ9101818.1"/>
    <property type="molecule type" value="Genomic_DNA"/>
</dbReference>
<sequence>MFKYSPLGHSTSGSPLTRLQLRHLAIALGATTLFVLLLTGTSHRDQVSALAHSVSKGRLGSPLSSQGSAHGYQPGGLGKSLLRKHRKYLSYEDWQSYLNGNTEMMDDMFNLNVPMVTHEEDQEKTEEACADWNAGSPRDDKLWDECWRAKMWSQIEDFEMPESFRMWASTESRNSAALGRLQKCLEQPFDELSDYPKYNSTCPFEPISLERYKTMLKDEYSGRAGQLASQRETQKIRSGIVLIVLPHIRWYFSLAYGDPKANPGEAVWLRNQINVLYELGYTVIATDSYQGMIEGHAAMPDVISIIWTEDKHTLTCQDDPRCALFSDFKPTNEKYPGTDIRADHTSTFWDDIPEDADRRPAQRWAWAGHELSALPKKQRGTIPIWKLFTATYWGARPNDPFWDFTDEDFTWNPLGQQWTLTPFDYPEHSYIPYSIERECMKTRYVDPESREDRLFILAKSTEYFNEPFTDIPRSFWAGLGEQTNLTAISTAMDDPNLVKEGSHIFGVPEGIESIGEVSKGEFEIQLARAKLMLGIGRPYISPSVYSSLCQGTPVVIPYFQGVAVPHGWKLFDGQYSQHGPAAAIGAPYVYSYDYQNMTDLVDKVNAAASHPIERYIPKDMKHTAVERNMDDLMRFNWKRHAIQLQVAQPVKYNNLRRWVIGRCFKIGRCEPLHGDLVSVN</sequence>